<keyword evidence="2" id="KW-1185">Reference proteome</keyword>
<accession>A0A327RJE8</accession>
<dbReference type="AlphaFoldDB" id="A0A327RJE8"/>
<proteinExistence type="predicted"/>
<organism evidence="1 2">
    <name type="scientific">Olleya aquimaris</name>
    <dbReference type="NCBI Taxonomy" id="639310"/>
    <lineage>
        <taxon>Bacteria</taxon>
        <taxon>Pseudomonadati</taxon>
        <taxon>Bacteroidota</taxon>
        <taxon>Flavobacteriia</taxon>
        <taxon>Flavobacteriales</taxon>
        <taxon>Flavobacteriaceae</taxon>
    </lineage>
</organism>
<sequence>MLNCASKKETKITNYDKHIYTSTISDSTRNQLYLALNKYSKVKATDNVRSQLNLVLKQYSNKNKKDTLFITYRYNNGNCWKLLDQKSNEHINKIVTNNYERIINFSNQYPDRTYLMFKQQGTRHNKLVNYNKYVIEDTDNSIFKLLFEDKKTCGNSIILLPDNRFIFLKSDPHLDILNFDKNKIVKILNSANN</sequence>
<evidence type="ECO:0000313" key="1">
    <source>
        <dbReference type="EMBL" id="RAJ16172.1"/>
    </source>
</evidence>
<protein>
    <submittedName>
        <fullName evidence="1">Uncharacterized protein</fullName>
    </submittedName>
</protein>
<comment type="caution">
    <text evidence="1">The sequence shown here is derived from an EMBL/GenBank/DDBJ whole genome shotgun (WGS) entry which is preliminary data.</text>
</comment>
<gene>
    <name evidence="1" type="ORF">LY08_01027</name>
</gene>
<dbReference type="Proteomes" id="UP000248703">
    <property type="component" value="Unassembled WGS sequence"/>
</dbReference>
<dbReference type="EMBL" id="QLLO01000003">
    <property type="protein sequence ID" value="RAJ16172.1"/>
    <property type="molecule type" value="Genomic_DNA"/>
</dbReference>
<reference evidence="1 2" key="1">
    <citation type="submission" date="2018-06" db="EMBL/GenBank/DDBJ databases">
        <title>Genomic Encyclopedia of Archaeal and Bacterial Type Strains, Phase II (KMG-II): from individual species to whole genera.</title>
        <authorList>
            <person name="Goeker M."/>
        </authorList>
    </citation>
    <scope>NUCLEOTIDE SEQUENCE [LARGE SCALE GENOMIC DNA]</scope>
    <source>
        <strain evidence="1 2">DSM 24464</strain>
    </source>
</reference>
<name>A0A327RJE8_9FLAO</name>
<evidence type="ECO:0000313" key="2">
    <source>
        <dbReference type="Proteomes" id="UP000248703"/>
    </source>
</evidence>